<sequence length="103" mass="12415">MTPLMRPSWPTSWARYSTRANKGQPALSLQQFIQRGQVISMYRKYMRLTKQIPDKPSRREMREWIRGDFDRYRSESDPRRIEVLLAQASRQYKNMESGMFPIQ</sequence>
<organism evidence="1 2">
    <name type="scientific">Coemansia linderi</name>
    <dbReference type="NCBI Taxonomy" id="2663919"/>
    <lineage>
        <taxon>Eukaryota</taxon>
        <taxon>Fungi</taxon>
        <taxon>Fungi incertae sedis</taxon>
        <taxon>Zoopagomycota</taxon>
        <taxon>Kickxellomycotina</taxon>
        <taxon>Kickxellomycetes</taxon>
        <taxon>Kickxellales</taxon>
        <taxon>Kickxellaceae</taxon>
        <taxon>Coemansia</taxon>
    </lineage>
</organism>
<reference evidence="1" key="1">
    <citation type="submission" date="2022-07" db="EMBL/GenBank/DDBJ databases">
        <title>Phylogenomic reconstructions and comparative analyses of Kickxellomycotina fungi.</title>
        <authorList>
            <person name="Reynolds N.K."/>
            <person name="Stajich J.E."/>
            <person name="Barry K."/>
            <person name="Grigoriev I.V."/>
            <person name="Crous P."/>
            <person name="Smith M.E."/>
        </authorList>
    </citation>
    <scope>NUCLEOTIDE SEQUENCE</scope>
    <source>
        <strain evidence="1">BCRC 34191</strain>
    </source>
</reference>
<comment type="caution">
    <text evidence="1">The sequence shown here is derived from an EMBL/GenBank/DDBJ whole genome shotgun (WGS) entry which is preliminary data.</text>
</comment>
<protein>
    <submittedName>
        <fullName evidence="1">LYR motif-containing protein 2</fullName>
    </submittedName>
</protein>
<keyword evidence="2" id="KW-1185">Reference proteome</keyword>
<dbReference type="EMBL" id="JANBUK010000022">
    <property type="protein sequence ID" value="KAJ2792504.1"/>
    <property type="molecule type" value="Genomic_DNA"/>
</dbReference>
<accession>A0ACC1KP32</accession>
<gene>
    <name evidence="1" type="primary">LYRM2</name>
    <name evidence="1" type="ORF">GGI18_000349</name>
</gene>
<name>A0ACC1KP32_9FUNG</name>
<evidence type="ECO:0000313" key="1">
    <source>
        <dbReference type="EMBL" id="KAJ2792504.1"/>
    </source>
</evidence>
<evidence type="ECO:0000313" key="2">
    <source>
        <dbReference type="Proteomes" id="UP001140066"/>
    </source>
</evidence>
<proteinExistence type="predicted"/>
<dbReference type="Proteomes" id="UP001140066">
    <property type="component" value="Unassembled WGS sequence"/>
</dbReference>